<feature type="region of interest" description="Disordered" evidence="2">
    <location>
        <begin position="58"/>
        <end position="173"/>
    </location>
</feature>
<evidence type="ECO:0000313" key="4">
    <source>
        <dbReference type="Proteomes" id="UP001287356"/>
    </source>
</evidence>
<gene>
    <name evidence="3" type="ORF">B0T24DRAFT_664231</name>
</gene>
<feature type="compositionally biased region" description="Pro residues" evidence="2">
    <location>
        <begin position="122"/>
        <end position="140"/>
    </location>
</feature>
<feature type="compositionally biased region" description="Pro residues" evidence="2">
    <location>
        <begin position="66"/>
        <end position="77"/>
    </location>
</feature>
<reference evidence="3" key="2">
    <citation type="submission" date="2023-06" db="EMBL/GenBank/DDBJ databases">
        <authorList>
            <consortium name="Lawrence Berkeley National Laboratory"/>
            <person name="Haridas S."/>
            <person name="Hensen N."/>
            <person name="Bonometti L."/>
            <person name="Westerberg I."/>
            <person name="Brannstrom I.O."/>
            <person name="Guillou S."/>
            <person name="Cros-Aarteil S."/>
            <person name="Calhoun S."/>
            <person name="Kuo A."/>
            <person name="Mondo S."/>
            <person name="Pangilinan J."/>
            <person name="Riley R."/>
            <person name="Labutti K."/>
            <person name="Andreopoulos B."/>
            <person name="Lipzen A."/>
            <person name="Chen C."/>
            <person name="Yanf M."/>
            <person name="Daum C."/>
            <person name="Ng V."/>
            <person name="Clum A."/>
            <person name="Steindorff A."/>
            <person name="Ohm R."/>
            <person name="Martin F."/>
            <person name="Silar P."/>
            <person name="Natvig D."/>
            <person name="Lalanne C."/>
            <person name="Gautier V."/>
            <person name="Ament-Velasquez S.L."/>
            <person name="Kruys A."/>
            <person name="Hutchinson M.I."/>
            <person name="Powell A.J."/>
            <person name="Barry K."/>
            <person name="Miller A.N."/>
            <person name="Grigoriev I.V."/>
            <person name="Debuchy R."/>
            <person name="Gladieux P."/>
            <person name="Thoren M.H."/>
            <person name="Johannesson H."/>
        </authorList>
    </citation>
    <scope>NUCLEOTIDE SEQUENCE</scope>
    <source>
        <strain evidence="3">CBS 958.72</strain>
    </source>
</reference>
<evidence type="ECO:0000256" key="2">
    <source>
        <dbReference type="SAM" id="MobiDB-lite"/>
    </source>
</evidence>
<feature type="compositionally biased region" description="Pro residues" evidence="2">
    <location>
        <begin position="85"/>
        <end position="96"/>
    </location>
</feature>
<name>A0AAE0TUA6_9PEZI</name>
<dbReference type="SUPFAM" id="SSF101447">
    <property type="entry name" value="Formin homology 2 domain (FH2 domain)"/>
    <property type="match status" value="1"/>
</dbReference>
<dbReference type="EMBL" id="JAULSN010000002">
    <property type="protein sequence ID" value="KAK3380198.1"/>
    <property type="molecule type" value="Genomic_DNA"/>
</dbReference>
<dbReference type="PRINTS" id="PR01217">
    <property type="entry name" value="PRICHEXTENSN"/>
</dbReference>
<proteinExistence type="predicted"/>
<dbReference type="PANTHER" id="PTHR13037:SF24">
    <property type="entry name" value="POLYCOMB PROTEIN PCL-RELATED"/>
    <property type="match status" value="1"/>
</dbReference>
<sequence length="492" mass="50801">MPGIFHIEAATTTSASVFQQTSSFVLYTSAATATSSFLYSLPGIFHVATATSSSSVFYKSPVSSYSPPPPPPPPSSTPCPESSTSPPPPPPPPSSSKPPVSSYTPPPPPPPSSSKPPISSYTPPPPPPSSSKPPPPPSSSKPPVSSYTPPPPPPPSSTHKPPTTSKHQTSTKTTSTICYATTTVAPTCEYRCGNWCASPLPNWGDVSGCKAGYSQCKLQVNACYKNAGWPAAMECSDYDSWCSSVNGYCGGGGTKGKCSKSDFWGKKPGKGSSPPKTTVITVPCKPTPTPRPSSTKCPIPTPTNICKQPTNNQYGYGPGKPVGGIDLPVLTCNNLAKDFGSGPFKLYTDSDSSKCKSYPRNQCTNACVDACKEQLNDCKAVYVKGCSGKEGKRSGDGYTSGGAGGHGGGGYGGGVYGGGVPGGNGHSYGGRGGSGHGSYFHWARADDLERRTYGWTDSPSAATNKCTQQYNDCVAVNKGLNGAGKCPSFGTY</sequence>
<accession>A0AAE0TUA6</accession>
<dbReference type="Proteomes" id="UP001287356">
    <property type="component" value="Unassembled WGS sequence"/>
</dbReference>
<feature type="compositionally biased region" description="Pro residues" evidence="2">
    <location>
        <begin position="104"/>
        <end position="114"/>
    </location>
</feature>
<comment type="caution">
    <text evidence="3">The sequence shown here is derived from an EMBL/GenBank/DDBJ whole genome shotgun (WGS) entry which is preliminary data.</text>
</comment>
<keyword evidence="4" id="KW-1185">Reference proteome</keyword>
<dbReference type="AlphaFoldDB" id="A0AAE0TUA6"/>
<organism evidence="3 4">
    <name type="scientific">Lasiosphaeria ovina</name>
    <dbReference type="NCBI Taxonomy" id="92902"/>
    <lineage>
        <taxon>Eukaryota</taxon>
        <taxon>Fungi</taxon>
        <taxon>Dikarya</taxon>
        <taxon>Ascomycota</taxon>
        <taxon>Pezizomycotina</taxon>
        <taxon>Sordariomycetes</taxon>
        <taxon>Sordariomycetidae</taxon>
        <taxon>Sordariales</taxon>
        <taxon>Lasiosphaeriaceae</taxon>
        <taxon>Lasiosphaeria</taxon>
    </lineage>
</organism>
<keyword evidence="1" id="KW-0945">Host-virus interaction</keyword>
<evidence type="ECO:0000313" key="3">
    <source>
        <dbReference type="EMBL" id="KAK3380198.1"/>
    </source>
</evidence>
<reference evidence="3" key="1">
    <citation type="journal article" date="2023" name="Mol. Phylogenet. Evol.">
        <title>Genome-scale phylogeny and comparative genomics of the fungal order Sordariales.</title>
        <authorList>
            <person name="Hensen N."/>
            <person name="Bonometti L."/>
            <person name="Westerberg I."/>
            <person name="Brannstrom I.O."/>
            <person name="Guillou S."/>
            <person name="Cros-Aarteil S."/>
            <person name="Calhoun S."/>
            <person name="Haridas S."/>
            <person name="Kuo A."/>
            <person name="Mondo S."/>
            <person name="Pangilinan J."/>
            <person name="Riley R."/>
            <person name="LaButti K."/>
            <person name="Andreopoulos B."/>
            <person name="Lipzen A."/>
            <person name="Chen C."/>
            <person name="Yan M."/>
            <person name="Daum C."/>
            <person name="Ng V."/>
            <person name="Clum A."/>
            <person name="Steindorff A."/>
            <person name="Ohm R.A."/>
            <person name="Martin F."/>
            <person name="Silar P."/>
            <person name="Natvig D.O."/>
            <person name="Lalanne C."/>
            <person name="Gautier V."/>
            <person name="Ament-Velasquez S.L."/>
            <person name="Kruys A."/>
            <person name="Hutchinson M.I."/>
            <person name="Powell A.J."/>
            <person name="Barry K."/>
            <person name="Miller A.N."/>
            <person name="Grigoriev I.V."/>
            <person name="Debuchy R."/>
            <person name="Gladieux P."/>
            <person name="Hiltunen Thoren M."/>
            <person name="Johannesson H."/>
        </authorList>
    </citation>
    <scope>NUCLEOTIDE SEQUENCE</scope>
    <source>
        <strain evidence="3">CBS 958.72</strain>
    </source>
</reference>
<protein>
    <submittedName>
        <fullName evidence="3">Uncharacterized protein</fullName>
    </submittedName>
</protein>
<dbReference type="PANTHER" id="PTHR13037">
    <property type="entry name" value="FORMIN"/>
    <property type="match status" value="1"/>
</dbReference>
<feature type="compositionally biased region" description="Low complexity" evidence="2">
    <location>
        <begin position="157"/>
        <end position="173"/>
    </location>
</feature>
<evidence type="ECO:0000256" key="1">
    <source>
        <dbReference type="ARBA" id="ARBA00022581"/>
    </source>
</evidence>